<proteinExistence type="predicted"/>
<dbReference type="InterPro" id="IPR021242">
    <property type="entry name" value="DUF2799"/>
</dbReference>
<dbReference type="PROSITE" id="PS51257">
    <property type="entry name" value="PROKAR_LIPOPROTEIN"/>
    <property type="match status" value="1"/>
</dbReference>
<name>A0ABY5GVA5_9GAMM</name>
<reference evidence="1" key="1">
    <citation type="submission" date="2021-04" db="EMBL/GenBank/DDBJ databases">
        <title>Oceanospirillales bacteria with DddD are important DMSP degraders in coastal seawater.</title>
        <authorList>
            <person name="Liu J."/>
        </authorList>
    </citation>
    <scope>NUCLEOTIDE SEQUENCE</scope>
    <source>
        <strain evidence="1">GY6</strain>
    </source>
</reference>
<dbReference type="EMBL" id="CP073344">
    <property type="protein sequence ID" value="UTW03229.1"/>
    <property type="molecule type" value="Genomic_DNA"/>
</dbReference>
<protein>
    <submittedName>
        <fullName evidence="1">DUF2799 domain-containing protein</fullName>
    </submittedName>
</protein>
<organism evidence="1 2">
    <name type="scientific">Amphritea atlantica</name>
    <dbReference type="NCBI Taxonomy" id="355243"/>
    <lineage>
        <taxon>Bacteria</taxon>
        <taxon>Pseudomonadati</taxon>
        <taxon>Pseudomonadota</taxon>
        <taxon>Gammaproteobacteria</taxon>
        <taxon>Oceanospirillales</taxon>
        <taxon>Oceanospirillaceae</taxon>
        <taxon>Amphritea</taxon>
    </lineage>
</organism>
<accession>A0ABY5GVA5</accession>
<dbReference type="Proteomes" id="UP001059950">
    <property type="component" value="Chromosome"/>
</dbReference>
<gene>
    <name evidence="1" type="ORF">KDX31_18200</name>
</gene>
<evidence type="ECO:0000313" key="1">
    <source>
        <dbReference type="EMBL" id="UTW03229.1"/>
    </source>
</evidence>
<evidence type="ECO:0000313" key="2">
    <source>
        <dbReference type="Proteomes" id="UP001059950"/>
    </source>
</evidence>
<keyword evidence="2" id="KW-1185">Reference proteome</keyword>
<sequence length="206" mass="23071">MHSRILILIMTLGVSGCATLDRDSCLTADWQLIGFNDGVAGYEASRLEQHRDACSEYGIAPQMDDYLQGYDRGVSRYCTATNGYRTARAGKQLNAVCSGGPGLAFVRGFELGSVAHKQAVQLADAERELSTMRSEQRSDDRELNEKREQLVADGISTQARSFLLLEIDALQHDMRVRATAIKRQKQAVQMERHYLKDLESDLRQQL</sequence>
<dbReference type="Pfam" id="PF10973">
    <property type="entry name" value="DUF2799"/>
    <property type="match status" value="1"/>
</dbReference>